<dbReference type="AlphaFoldDB" id="A0A3S4N2U9"/>
<feature type="domain" description="AraC effector-binding" evidence="1">
    <location>
        <begin position="14"/>
        <end position="167"/>
    </location>
</feature>
<dbReference type="Proteomes" id="UP000279227">
    <property type="component" value="Chromosome"/>
</dbReference>
<dbReference type="SUPFAM" id="SSF55136">
    <property type="entry name" value="Probable bacterial effector-binding domain"/>
    <property type="match status" value="1"/>
</dbReference>
<dbReference type="InterPro" id="IPR029441">
    <property type="entry name" value="Cass2"/>
</dbReference>
<organism evidence="2 3">
    <name type="scientific">Chryseobacterium gleum</name>
    <name type="common">Flavobacterium gleum</name>
    <dbReference type="NCBI Taxonomy" id="250"/>
    <lineage>
        <taxon>Bacteria</taxon>
        <taxon>Pseudomonadati</taxon>
        <taxon>Bacteroidota</taxon>
        <taxon>Flavobacteriia</taxon>
        <taxon>Flavobacteriales</taxon>
        <taxon>Weeksellaceae</taxon>
        <taxon>Chryseobacterium group</taxon>
        <taxon>Chryseobacterium</taxon>
    </lineage>
</organism>
<dbReference type="Pfam" id="PF14526">
    <property type="entry name" value="Cass2"/>
    <property type="match status" value="1"/>
</dbReference>
<proteinExistence type="predicted"/>
<dbReference type="InterPro" id="IPR053182">
    <property type="entry name" value="YobU-like_regulator"/>
</dbReference>
<dbReference type="SMART" id="SM00871">
    <property type="entry name" value="AraC_E_bind"/>
    <property type="match status" value="1"/>
</dbReference>
<evidence type="ECO:0000313" key="2">
    <source>
        <dbReference type="EMBL" id="VEE06482.1"/>
    </source>
</evidence>
<dbReference type="PANTHER" id="PTHR36444">
    <property type="entry name" value="TRANSCRIPTIONAL REGULATOR PROTEIN YOBU-RELATED"/>
    <property type="match status" value="1"/>
</dbReference>
<dbReference type="InterPro" id="IPR010499">
    <property type="entry name" value="AraC_E-bd"/>
</dbReference>
<protein>
    <submittedName>
        <fullName evidence="2">Bacterial transcription activator, effector binding domain</fullName>
    </submittedName>
</protein>
<gene>
    <name evidence="2" type="ORF">NCTC11432_01666</name>
</gene>
<reference evidence="2 3" key="1">
    <citation type="submission" date="2018-12" db="EMBL/GenBank/DDBJ databases">
        <authorList>
            <consortium name="Pathogen Informatics"/>
        </authorList>
    </citation>
    <scope>NUCLEOTIDE SEQUENCE [LARGE SCALE GENOMIC DNA]</scope>
    <source>
        <strain evidence="2 3">NCTC11432</strain>
    </source>
</reference>
<dbReference type="PANTHER" id="PTHR36444:SF2">
    <property type="entry name" value="TRANSCRIPTIONAL REGULATOR PROTEIN YOBU-RELATED"/>
    <property type="match status" value="1"/>
</dbReference>
<dbReference type="Gene3D" id="3.20.80.10">
    <property type="entry name" value="Regulatory factor, effector binding domain"/>
    <property type="match status" value="1"/>
</dbReference>
<evidence type="ECO:0000259" key="1">
    <source>
        <dbReference type="SMART" id="SM00871"/>
    </source>
</evidence>
<name>A0A3S4N2U9_CHRGE</name>
<dbReference type="EMBL" id="LR134289">
    <property type="protein sequence ID" value="VEE06482.1"/>
    <property type="molecule type" value="Genomic_DNA"/>
</dbReference>
<evidence type="ECO:0000313" key="3">
    <source>
        <dbReference type="Proteomes" id="UP000279227"/>
    </source>
</evidence>
<sequence length="167" mass="18975">MSKPVPIFVLQQNQKMNKVKVDPFNVIGISVRTTNENGQAGKDIPLLWEKMISEDVLHSIPNRVDNTIYSIYTNYEKDHTRPYTTVLGCKVENLENIPEGMAGYSFDGGDYIKFTAKGDLSKDLVINEWMKIWNMDLGRLFTADFEVYGKKAQNSSDAEVDIFIAVK</sequence>
<dbReference type="InterPro" id="IPR011256">
    <property type="entry name" value="Reg_factor_effector_dom_sf"/>
</dbReference>
<accession>A0A3S4N2U9</accession>
<dbReference type="KEGG" id="cgle:NCTC11432_01666"/>
<dbReference type="STRING" id="525257.HMPREF0204_12794"/>